<gene>
    <name evidence="2" type="ORF">ACFPFO_07915</name>
</gene>
<evidence type="ECO:0000313" key="2">
    <source>
        <dbReference type="EMBL" id="MFC4987688.1"/>
    </source>
</evidence>
<organism evidence="2 3">
    <name type="scientific">Saliphagus infecundisoli</name>
    <dbReference type="NCBI Taxonomy" id="1849069"/>
    <lineage>
        <taxon>Archaea</taxon>
        <taxon>Methanobacteriati</taxon>
        <taxon>Methanobacteriota</taxon>
        <taxon>Stenosarchaea group</taxon>
        <taxon>Halobacteria</taxon>
        <taxon>Halobacteriales</taxon>
        <taxon>Natrialbaceae</taxon>
        <taxon>Saliphagus</taxon>
    </lineage>
</organism>
<feature type="compositionally biased region" description="Basic and acidic residues" evidence="1">
    <location>
        <begin position="18"/>
        <end position="34"/>
    </location>
</feature>
<accession>A0ABD5QDB2</accession>
<sequence length="44" mass="5017">MQPADRMARRLVASESPGTDREDDRRRDDRDATDGHVPSLPDRP</sequence>
<name>A0ABD5QDB2_9EURY</name>
<evidence type="ECO:0000313" key="3">
    <source>
        <dbReference type="Proteomes" id="UP001595925"/>
    </source>
</evidence>
<proteinExistence type="predicted"/>
<dbReference type="RefSeq" id="WP_263623590.1">
    <property type="nucleotide sequence ID" value="NZ_JAIVEF010000002.1"/>
</dbReference>
<protein>
    <submittedName>
        <fullName evidence="2">Uncharacterized protein</fullName>
    </submittedName>
</protein>
<evidence type="ECO:0000256" key="1">
    <source>
        <dbReference type="SAM" id="MobiDB-lite"/>
    </source>
</evidence>
<keyword evidence="3" id="KW-1185">Reference proteome</keyword>
<dbReference type="Proteomes" id="UP001595925">
    <property type="component" value="Unassembled WGS sequence"/>
</dbReference>
<reference evidence="2 3" key="1">
    <citation type="journal article" date="2019" name="Int. J. Syst. Evol. Microbiol.">
        <title>The Global Catalogue of Microorganisms (GCM) 10K type strain sequencing project: providing services to taxonomists for standard genome sequencing and annotation.</title>
        <authorList>
            <consortium name="The Broad Institute Genomics Platform"/>
            <consortium name="The Broad Institute Genome Sequencing Center for Infectious Disease"/>
            <person name="Wu L."/>
            <person name="Ma J."/>
        </authorList>
    </citation>
    <scope>NUCLEOTIDE SEQUENCE [LARGE SCALE GENOMIC DNA]</scope>
    <source>
        <strain evidence="2 3">CGMCC 1.15824</strain>
    </source>
</reference>
<feature type="region of interest" description="Disordered" evidence="1">
    <location>
        <begin position="1"/>
        <end position="44"/>
    </location>
</feature>
<dbReference type="EMBL" id="JBHSJG010000029">
    <property type="protein sequence ID" value="MFC4987688.1"/>
    <property type="molecule type" value="Genomic_DNA"/>
</dbReference>
<comment type="caution">
    <text evidence="2">The sequence shown here is derived from an EMBL/GenBank/DDBJ whole genome shotgun (WGS) entry which is preliminary data.</text>
</comment>
<dbReference type="AlphaFoldDB" id="A0ABD5QDB2"/>